<sequence>SPRSRPPAPAQRSPAQAGALNRRTRQTLPAGEARAVTPGPTGLTCLKQKGMVRTLTPTMLFTMFVISPQLEAAAAVIVR</sequence>
<evidence type="ECO:0000313" key="3">
    <source>
        <dbReference type="Proteomes" id="UP001266305"/>
    </source>
</evidence>
<comment type="caution">
    <text evidence="2">The sequence shown here is derived from an EMBL/GenBank/DDBJ whole genome shotgun (WGS) entry which is preliminary data.</text>
</comment>
<reference evidence="2 3" key="1">
    <citation type="submission" date="2023-05" db="EMBL/GenBank/DDBJ databases">
        <title>B98-5 Cell Line De Novo Hybrid Assembly: An Optical Mapping Approach.</title>
        <authorList>
            <person name="Kananen K."/>
            <person name="Auerbach J.A."/>
            <person name="Kautto E."/>
            <person name="Blachly J.S."/>
        </authorList>
    </citation>
    <scope>NUCLEOTIDE SEQUENCE [LARGE SCALE GENOMIC DNA]</scope>
    <source>
        <strain evidence="2">B95-8</strain>
        <tissue evidence="2">Cell line</tissue>
    </source>
</reference>
<accession>A0ABQ9VSG9</accession>
<gene>
    <name evidence="2" type="ORF">P7K49_012072</name>
</gene>
<evidence type="ECO:0000256" key="1">
    <source>
        <dbReference type="SAM" id="MobiDB-lite"/>
    </source>
</evidence>
<dbReference type="EMBL" id="JASSZA010000005">
    <property type="protein sequence ID" value="KAK2112325.1"/>
    <property type="molecule type" value="Genomic_DNA"/>
</dbReference>
<name>A0ABQ9VSG9_SAGOE</name>
<protein>
    <submittedName>
        <fullName evidence="2">Uncharacterized protein</fullName>
    </submittedName>
</protein>
<feature type="region of interest" description="Disordered" evidence="1">
    <location>
        <begin position="1"/>
        <end position="41"/>
    </location>
</feature>
<keyword evidence="3" id="KW-1185">Reference proteome</keyword>
<feature type="non-terminal residue" evidence="2">
    <location>
        <position position="79"/>
    </location>
</feature>
<proteinExistence type="predicted"/>
<dbReference type="Proteomes" id="UP001266305">
    <property type="component" value="Unassembled WGS sequence"/>
</dbReference>
<organism evidence="2 3">
    <name type="scientific">Saguinus oedipus</name>
    <name type="common">Cotton-top tamarin</name>
    <name type="synonym">Oedipomidas oedipus</name>
    <dbReference type="NCBI Taxonomy" id="9490"/>
    <lineage>
        <taxon>Eukaryota</taxon>
        <taxon>Metazoa</taxon>
        <taxon>Chordata</taxon>
        <taxon>Craniata</taxon>
        <taxon>Vertebrata</taxon>
        <taxon>Euteleostomi</taxon>
        <taxon>Mammalia</taxon>
        <taxon>Eutheria</taxon>
        <taxon>Euarchontoglires</taxon>
        <taxon>Primates</taxon>
        <taxon>Haplorrhini</taxon>
        <taxon>Platyrrhini</taxon>
        <taxon>Cebidae</taxon>
        <taxon>Callitrichinae</taxon>
        <taxon>Saguinus</taxon>
    </lineage>
</organism>
<feature type="non-terminal residue" evidence="2">
    <location>
        <position position="1"/>
    </location>
</feature>
<evidence type="ECO:0000313" key="2">
    <source>
        <dbReference type="EMBL" id="KAK2112325.1"/>
    </source>
</evidence>